<evidence type="ECO:0000256" key="1">
    <source>
        <dbReference type="SAM" id="Phobius"/>
    </source>
</evidence>
<keyword evidence="1" id="KW-0812">Transmembrane</keyword>
<gene>
    <name evidence="2" type="ORF">BLA13014_03366</name>
</gene>
<organism evidence="2 3">
    <name type="scientific">Burkholderia aenigmatica</name>
    <dbReference type="NCBI Taxonomy" id="2015348"/>
    <lineage>
        <taxon>Bacteria</taxon>
        <taxon>Pseudomonadati</taxon>
        <taxon>Pseudomonadota</taxon>
        <taxon>Betaproteobacteria</taxon>
        <taxon>Burkholderiales</taxon>
        <taxon>Burkholderiaceae</taxon>
        <taxon>Burkholderia</taxon>
        <taxon>Burkholderia cepacia complex</taxon>
    </lineage>
</organism>
<dbReference type="AlphaFoldDB" id="A0A6P2LWB4"/>
<dbReference type="EMBL" id="CABVQC010000021">
    <property type="protein sequence ID" value="VWB73861.1"/>
    <property type="molecule type" value="Genomic_DNA"/>
</dbReference>
<keyword evidence="1" id="KW-1133">Transmembrane helix</keyword>
<evidence type="ECO:0000313" key="3">
    <source>
        <dbReference type="Proteomes" id="UP000494261"/>
    </source>
</evidence>
<accession>A0A6P2LWB4</accession>
<evidence type="ECO:0000313" key="2">
    <source>
        <dbReference type="EMBL" id="VWB73861.1"/>
    </source>
</evidence>
<protein>
    <submittedName>
        <fullName evidence="2">Uncharacterized protein</fullName>
    </submittedName>
</protein>
<keyword evidence="1" id="KW-0472">Membrane</keyword>
<name>A0A6P2LWB4_9BURK</name>
<proteinExistence type="predicted"/>
<dbReference type="Proteomes" id="UP000494261">
    <property type="component" value="Unassembled WGS sequence"/>
</dbReference>
<reference evidence="2 3" key="1">
    <citation type="submission" date="2019-09" db="EMBL/GenBank/DDBJ databases">
        <authorList>
            <person name="Depoorter E."/>
        </authorList>
    </citation>
    <scope>NUCLEOTIDE SEQUENCE [LARGE SCALE GENOMIC DNA]</scope>
    <source>
        <strain evidence="2">LMG 13014</strain>
    </source>
</reference>
<feature type="transmembrane region" description="Helical" evidence="1">
    <location>
        <begin position="20"/>
        <end position="46"/>
    </location>
</feature>
<sequence>MRGTRKSMLLNKWKDGSAGYGKAIAAAFANALLYAGISGIATLIVINAT</sequence>